<dbReference type="Proteomes" id="UP001501536">
    <property type="component" value="Unassembled WGS sequence"/>
</dbReference>
<protein>
    <recommendedName>
        <fullName evidence="4">ATP synthase protein I</fullName>
    </recommendedName>
</protein>
<dbReference type="EMBL" id="BAABCJ010000001">
    <property type="protein sequence ID" value="GAA3692539.1"/>
    <property type="molecule type" value="Genomic_DNA"/>
</dbReference>
<comment type="caution">
    <text evidence="2">The sequence shown here is derived from an EMBL/GenBank/DDBJ whole genome shotgun (WGS) entry which is preliminary data.</text>
</comment>
<keyword evidence="1" id="KW-0812">Transmembrane</keyword>
<reference evidence="3" key="1">
    <citation type="journal article" date="2019" name="Int. J. Syst. Evol. Microbiol.">
        <title>The Global Catalogue of Microorganisms (GCM) 10K type strain sequencing project: providing services to taxonomists for standard genome sequencing and annotation.</title>
        <authorList>
            <consortium name="The Broad Institute Genomics Platform"/>
            <consortium name="The Broad Institute Genome Sequencing Center for Infectious Disease"/>
            <person name="Wu L."/>
            <person name="Ma J."/>
        </authorList>
    </citation>
    <scope>NUCLEOTIDE SEQUENCE [LARGE SCALE GENOMIC DNA]</scope>
    <source>
        <strain evidence="3">JCM 16961</strain>
    </source>
</reference>
<feature type="transmembrane region" description="Helical" evidence="1">
    <location>
        <begin position="78"/>
        <end position="99"/>
    </location>
</feature>
<keyword evidence="1" id="KW-0472">Membrane</keyword>
<evidence type="ECO:0000313" key="2">
    <source>
        <dbReference type="EMBL" id="GAA3692539.1"/>
    </source>
</evidence>
<name>A0ABP7CPP7_9MICC</name>
<accession>A0ABP7CPP7</accession>
<proteinExistence type="predicted"/>
<evidence type="ECO:0000313" key="3">
    <source>
        <dbReference type="Proteomes" id="UP001501536"/>
    </source>
</evidence>
<keyword evidence="1" id="KW-1133">Transmembrane helix</keyword>
<organism evidence="2 3">
    <name type="scientific">Zhihengliuella alba</name>
    <dbReference type="NCBI Taxonomy" id="547018"/>
    <lineage>
        <taxon>Bacteria</taxon>
        <taxon>Bacillati</taxon>
        <taxon>Actinomycetota</taxon>
        <taxon>Actinomycetes</taxon>
        <taxon>Micrococcales</taxon>
        <taxon>Micrococcaceae</taxon>
        <taxon>Zhihengliuella</taxon>
    </lineage>
</organism>
<feature type="transmembrane region" description="Helical" evidence="1">
    <location>
        <begin position="51"/>
        <end position="72"/>
    </location>
</feature>
<evidence type="ECO:0000256" key="1">
    <source>
        <dbReference type="SAM" id="Phobius"/>
    </source>
</evidence>
<gene>
    <name evidence="2" type="ORF">GCM10022377_01200</name>
</gene>
<feature type="transmembrane region" description="Helical" evidence="1">
    <location>
        <begin position="142"/>
        <end position="164"/>
    </location>
</feature>
<evidence type="ECO:0008006" key="4">
    <source>
        <dbReference type="Google" id="ProtNLM"/>
    </source>
</evidence>
<sequence>MRRATRAATLRTRLLRQDQTDGTYMGRTAPQQHGVHMQRAAGETPQPWLKLLRVCSIASAGIALVLAAAGAIAAGGEAALSAVGAVALVLVFFGITLLIGHVVGRRNPRAALGAFMFGYLIKVVGFGAVVFLLGAPAWLDRLWFLIGGVAGVVVWQATELTVFARFRFQLYDDESAPADGGDRG</sequence>
<dbReference type="RefSeq" id="WP_344878471.1">
    <property type="nucleotide sequence ID" value="NZ_BAABCJ010000001.1"/>
</dbReference>
<feature type="transmembrane region" description="Helical" evidence="1">
    <location>
        <begin position="111"/>
        <end position="136"/>
    </location>
</feature>
<keyword evidence="3" id="KW-1185">Reference proteome</keyword>